<gene>
    <name evidence="2" type="ORF">B0T10DRAFT_456022</name>
</gene>
<proteinExistence type="predicted"/>
<feature type="chain" id="PRO_5040390945" description="Secreted protein" evidence="1">
    <location>
        <begin position="26"/>
        <end position="196"/>
    </location>
</feature>
<protein>
    <recommendedName>
        <fullName evidence="4">Secreted protein</fullName>
    </recommendedName>
</protein>
<comment type="caution">
    <text evidence="2">The sequence shown here is derived from an EMBL/GenBank/DDBJ whole genome shotgun (WGS) entry which is preliminary data.</text>
</comment>
<sequence>MAGWESNTALLVWPLLLSFKGGTTGHGRGAASIRLLFSSSTPLFTWTVLSLFLSFHEVFMLARLRRGYLCIFGYDYPLPLFQSTILSQYQVPRASIPSVVAQVSPTKAGNRPQANIPLSEPAMHPLCSAKHCTSSALCCTLQNYPILTYSTRRPATSALLVAPAVEVDGHADELGAIVQLVSVVVMAQIKHRATEE</sequence>
<accession>A0A9P8WFZ8</accession>
<keyword evidence="3" id="KW-1185">Reference proteome</keyword>
<dbReference type="AlphaFoldDB" id="A0A9P8WFZ8"/>
<feature type="signal peptide" evidence="1">
    <location>
        <begin position="1"/>
        <end position="25"/>
    </location>
</feature>
<evidence type="ECO:0000313" key="3">
    <source>
        <dbReference type="Proteomes" id="UP000777438"/>
    </source>
</evidence>
<evidence type="ECO:0008006" key="4">
    <source>
        <dbReference type="Google" id="ProtNLM"/>
    </source>
</evidence>
<dbReference type="Proteomes" id="UP000777438">
    <property type="component" value="Unassembled WGS sequence"/>
</dbReference>
<dbReference type="EMBL" id="JAGPYM010000004">
    <property type="protein sequence ID" value="KAH6895775.1"/>
    <property type="molecule type" value="Genomic_DNA"/>
</dbReference>
<organism evidence="2 3">
    <name type="scientific">Thelonectria olida</name>
    <dbReference type="NCBI Taxonomy" id="1576542"/>
    <lineage>
        <taxon>Eukaryota</taxon>
        <taxon>Fungi</taxon>
        <taxon>Dikarya</taxon>
        <taxon>Ascomycota</taxon>
        <taxon>Pezizomycotina</taxon>
        <taxon>Sordariomycetes</taxon>
        <taxon>Hypocreomycetidae</taxon>
        <taxon>Hypocreales</taxon>
        <taxon>Nectriaceae</taxon>
        <taxon>Thelonectria</taxon>
    </lineage>
</organism>
<reference evidence="2 3" key="1">
    <citation type="journal article" date="2021" name="Nat. Commun.">
        <title>Genetic determinants of endophytism in the Arabidopsis root mycobiome.</title>
        <authorList>
            <person name="Mesny F."/>
            <person name="Miyauchi S."/>
            <person name="Thiergart T."/>
            <person name="Pickel B."/>
            <person name="Atanasova L."/>
            <person name="Karlsson M."/>
            <person name="Huettel B."/>
            <person name="Barry K.W."/>
            <person name="Haridas S."/>
            <person name="Chen C."/>
            <person name="Bauer D."/>
            <person name="Andreopoulos W."/>
            <person name="Pangilinan J."/>
            <person name="LaButti K."/>
            <person name="Riley R."/>
            <person name="Lipzen A."/>
            <person name="Clum A."/>
            <person name="Drula E."/>
            <person name="Henrissat B."/>
            <person name="Kohler A."/>
            <person name="Grigoriev I.V."/>
            <person name="Martin F.M."/>
            <person name="Hacquard S."/>
        </authorList>
    </citation>
    <scope>NUCLEOTIDE SEQUENCE [LARGE SCALE GENOMIC DNA]</scope>
    <source>
        <strain evidence="2 3">MPI-CAGE-CH-0241</strain>
    </source>
</reference>
<name>A0A9P8WFZ8_9HYPO</name>
<evidence type="ECO:0000313" key="2">
    <source>
        <dbReference type="EMBL" id="KAH6895775.1"/>
    </source>
</evidence>
<evidence type="ECO:0000256" key="1">
    <source>
        <dbReference type="SAM" id="SignalP"/>
    </source>
</evidence>
<keyword evidence="1" id="KW-0732">Signal</keyword>